<sequence length="133" mass="15311">MIESNTKIVQSLYEAYVSNDEDAVRQILSDDIQWHIPGNHPLSETKKGLNDVLAFLSQLNKASFQASSNVVGYNDQFVIDFHRNWSKLDGEDNLNNMSCLLWKIENKKIVEVFNFPEDQHKVGSSFKKVYTNE</sequence>
<dbReference type="AlphaFoldDB" id="A0A5Q0QI45"/>
<gene>
    <name evidence="2" type="ORF">GFH32_12845</name>
</gene>
<dbReference type="SUPFAM" id="SSF54427">
    <property type="entry name" value="NTF2-like"/>
    <property type="match status" value="1"/>
</dbReference>
<accession>A0A5Q0QI45</accession>
<evidence type="ECO:0000259" key="1">
    <source>
        <dbReference type="Pfam" id="PF12680"/>
    </source>
</evidence>
<dbReference type="KEGG" id="sphe:GFH32_12845"/>
<evidence type="ECO:0000313" key="2">
    <source>
        <dbReference type="EMBL" id="QGA27150.1"/>
    </source>
</evidence>
<dbReference type="Gene3D" id="3.10.450.50">
    <property type="match status" value="1"/>
</dbReference>
<feature type="domain" description="SnoaL-like" evidence="1">
    <location>
        <begin position="9"/>
        <end position="112"/>
    </location>
</feature>
<name>A0A5Q0QI45_9SPHI</name>
<dbReference type="EMBL" id="CP045652">
    <property type="protein sequence ID" value="QGA27150.1"/>
    <property type="molecule type" value="Genomic_DNA"/>
</dbReference>
<keyword evidence="3" id="KW-1185">Reference proteome</keyword>
<evidence type="ECO:0000313" key="3">
    <source>
        <dbReference type="Proteomes" id="UP000326921"/>
    </source>
</evidence>
<dbReference type="InterPro" id="IPR032710">
    <property type="entry name" value="NTF2-like_dom_sf"/>
</dbReference>
<dbReference type="Pfam" id="PF12680">
    <property type="entry name" value="SnoaL_2"/>
    <property type="match status" value="1"/>
</dbReference>
<dbReference type="Proteomes" id="UP000326921">
    <property type="component" value="Chromosome"/>
</dbReference>
<proteinExistence type="predicted"/>
<protein>
    <submittedName>
        <fullName evidence="2">Nuclear transport factor 2 family protein</fullName>
    </submittedName>
</protein>
<organism evidence="2 3">
    <name type="scientific">Sphingobacterium zhuxiongii</name>
    <dbReference type="NCBI Taxonomy" id="2662364"/>
    <lineage>
        <taxon>Bacteria</taxon>
        <taxon>Pseudomonadati</taxon>
        <taxon>Bacteroidota</taxon>
        <taxon>Sphingobacteriia</taxon>
        <taxon>Sphingobacteriales</taxon>
        <taxon>Sphingobacteriaceae</taxon>
        <taxon>Sphingobacterium</taxon>
    </lineage>
</organism>
<reference evidence="2 3" key="1">
    <citation type="submission" date="2019-10" db="EMBL/GenBank/DDBJ databases">
        <authorList>
            <person name="Dong K."/>
        </authorList>
    </citation>
    <scope>NUCLEOTIDE SEQUENCE [LARGE SCALE GENOMIC DNA]</scope>
    <source>
        <strain evidence="3">dk4302</strain>
    </source>
</reference>
<dbReference type="RefSeq" id="WP_153511991.1">
    <property type="nucleotide sequence ID" value="NZ_CP045652.1"/>
</dbReference>
<dbReference type="InterPro" id="IPR037401">
    <property type="entry name" value="SnoaL-like"/>
</dbReference>